<reference evidence="1 2" key="1">
    <citation type="journal article" date="2014" name="Nat. Commun.">
        <title>Klebsormidium flaccidum genome reveals primary factors for plant terrestrial adaptation.</title>
        <authorList>
            <person name="Hori K."/>
            <person name="Maruyama F."/>
            <person name="Fujisawa T."/>
            <person name="Togashi T."/>
            <person name="Yamamoto N."/>
            <person name="Seo M."/>
            <person name="Sato S."/>
            <person name="Yamada T."/>
            <person name="Mori H."/>
            <person name="Tajima N."/>
            <person name="Moriyama T."/>
            <person name="Ikeuchi M."/>
            <person name="Watanabe M."/>
            <person name="Wada H."/>
            <person name="Kobayashi K."/>
            <person name="Saito M."/>
            <person name="Masuda T."/>
            <person name="Sasaki-Sekimoto Y."/>
            <person name="Mashiguchi K."/>
            <person name="Awai K."/>
            <person name="Shimojima M."/>
            <person name="Masuda S."/>
            <person name="Iwai M."/>
            <person name="Nobusawa T."/>
            <person name="Narise T."/>
            <person name="Kondo S."/>
            <person name="Saito H."/>
            <person name="Sato R."/>
            <person name="Murakawa M."/>
            <person name="Ihara Y."/>
            <person name="Oshima-Yamada Y."/>
            <person name="Ohtaka K."/>
            <person name="Satoh M."/>
            <person name="Sonobe K."/>
            <person name="Ishii M."/>
            <person name="Ohtani R."/>
            <person name="Kanamori-Sato M."/>
            <person name="Honoki R."/>
            <person name="Miyazaki D."/>
            <person name="Mochizuki H."/>
            <person name="Umetsu J."/>
            <person name="Higashi K."/>
            <person name="Shibata D."/>
            <person name="Kamiya Y."/>
            <person name="Sato N."/>
            <person name="Nakamura Y."/>
            <person name="Tabata S."/>
            <person name="Ida S."/>
            <person name="Kurokawa K."/>
            <person name="Ohta H."/>
        </authorList>
    </citation>
    <scope>NUCLEOTIDE SEQUENCE [LARGE SCALE GENOMIC DNA]</scope>
    <source>
        <strain evidence="1 2">NIES-2285</strain>
    </source>
</reference>
<dbReference type="PANTHER" id="PTHR35715">
    <property type="entry name" value="OS08G0511800 PROTEIN"/>
    <property type="match status" value="1"/>
</dbReference>
<dbReference type="EMBL" id="DF237028">
    <property type="protein sequence ID" value="GAQ81415.1"/>
    <property type="molecule type" value="Genomic_DNA"/>
</dbReference>
<evidence type="ECO:0000313" key="1">
    <source>
        <dbReference type="EMBL" id="GAQ81415.1"/>
    </source>
</evidence>
<dbReference type="AlphaFoldDB" id="A0A1Y1HS03"/>
<name>A0A1Y1HS03_KLENI</name>
<dbReference type="STRING" id="105231.A0A1Y1HS03"/>
<organism evidence="1 2">
    <name type="scientific">Klebsormidium nitens</name>
    <name type="common">Green alga</name>
    <name type="synonym">Ulothrix nitens</name>
    <dbReference type="NCBI Taxonomy" id="105231"/>
    <lineage>
        <taxon>Eukaryota</taxon>
        <taxon>Viridiplantae</taxon>
        <taxon>Streptophyta</taxon>
        <taxon>Klebsormidiophyceae</taxon>
        <taxon>Klebsormidiales</taxon>
        <taxon>Klebsormidiaceae</taxon>
        <taxon>Klebsormidium</taxon>
    </lineage>
</organism>
<dbReference type="PANTHER" id="PTHR35715:SF2">
    <property type="entry name" value="OS08G0511800 PROTEIN"/>
    <property type="match status" value="1"/>
</dbReference>
<accession>A0A1Y1HS03</accession>
<evidence type="ECO:0000313" key="2">
    <source>
        <dbReference type="Proteomes" id="UP000054558"/>
    </source>
</evidence>
<sequence length="115" mass="13984">MSDALFGIIREFEGALEGQMRRQREENIQRKREFEKRFLEKELELAERENSWKKDLQRREKSVAEKERYLREEKEAIEREARLLKGEVDPVKDKGVVEIAFGNEQYRCLRQPTRR</sequence>
<dbReference type="Proteomes" id="UP000054558">
    <property type="component" value="Unassembled WGS sequence"/>
</dbReference>
<proteinExistence type="predicted"/>
<protein>
    <submittedName>
        <fullName evidence="1">Uncharacterized protein</fullName>
    </submittedName>
</protein>
<keyword evidence="2" id="KW-1185">Reference proteome</keyword>
<gene>
    <name evidence="1" type="ORF">KFL_000790400</name>
</gene>